<name>A0A660SC08_UNCT6</name>
<feature type="transmembrane region" description="Helical" evidence="1">
    <location>
        <begin position="46"/>
        <end position="64"/>
    </location>
</feature>
<organism evidence="2 3">
    <name type="scientific">candidate division TA06 bacterium</name>
    <dbReference type="NCBI Taxonomy" id="2250710"/>
    <lineage>
        <taxon>Bacteria</taxon>
        <taxon>Bacteria division TA06</taxon>
    </lineage>
</organism>
<accession>A0A660SC08</accession>
<keyword evidence="1" id="KW-0472">Membrane</keyword>
<gene>
    <name evidence="2" type="ORF">DRP43_06090</name>
</gene>
<dbReference type="EMBL" id="QNBD01000309">
    <property type="protein sequence ID" value="RKX68122.1"/>
    <property type="molecule type" value="Genomic_DNA"/>
</dbReference>
<evidence type="ECO:0000313" key="3">
    <source>
        <dbReference type="Proteomes" id="UP000271125"/>
    </source>
</evidence>
<comment type="caution">
    <text evidence="2">The sequence shown here is derived from an EMBL/GenBank/DDBJ whole genome shotgun (WGS) entry which is preliminary data.</text>
</comment>
<keyword evidence="1" id="KW-1133">Transmembrane helix</keyword>
<dbReference type="AlphaFoldDB" id="A0A660SC08"/>
<dbReference type="Proteomes" id="UP000271125">
    <property type="component" value="Unassembled WGS sequence"/>
</dbReference>
<protein>
    <submittedName>
        <fullName evidence="2">Uncharacterized protein</fullName>
    </submittedName>
</protein>
<evidence type="ECO:0000313" key="2">
    <source>
        <dbReference type="EMBL" id="RKX68122.1"/>
    </source>
</evidence>
<feature type="non-terminal residue" evidence="2">
    <location>
        <position position="145"/>
    </location>
</feature>
<proteinExistence type="predicted"/>
<keyword evidence="1" id="KW-0812">Transmembrane</keyword>
<reference evidence="2 3" key="1">
    <citation type="submission" date="2018-06" db="EMBL/GenBank/DDBJ databases">
        <title>Extensive metabolic versatility and redundancy in microbially diverse, dynamic hydrothermal sediments.</title>
        <authorList>
            <person name="Dombrowski N."/>
            <person name="Teske A."/>
            <person name="Baker B.J."/>
        </authorList>
    </citation>
    <scope>NUCLEOTIDE SEQUENCE [LARGE SCALE GENOMIC DNA]</scope>
    <source>
        <strain evidence="2">B10_G13</strain>
    </source>
</reference>
<evidence type="ECO:0000256" key="1">
    <source>
        <dbReference type="SAM" id="Phobius"/>
    </source>
</evidence>
<sequence length="145" mass="16673">MRKKIEEKFPLRKDIDLTDVDDKTLNLIYDECHFLINRQDNSISSIRNRAGILIGFIGVIFATILSSNKDIVYSDIVFYGGIITLSTSLLLAIFGWLPTEYKDISPYDLYDVFIKKDSKVCKDFIADLHGSHFEINGHIIRVRNI</sequence>
<feature type="transmembrane region" description="Helical" evidence="1">
    <location>
        <begin position="76"/>
        <end position="97"/>
    </location>
</feature>